<sequence length="196" mass="22506">MKIERPKSKQPLPENAKLVFKGIMFDTYQWEVEGYDGSKKIFEKLKRPDTTMIIPVTENGKIIVALQEQPHKPPFIGTVGGRVDEGEDILQAAKRELLEETGYEAKEWILFDAIQPVSKIEWAIYTFIAKGCKKIAEQNLDGAEKIELKFITFDEFIDLAVNDDKFGDELKIKILEAKLQPKKIEELKKLLKPVEK</sequence>
<evidence type="ECO:0000313" key="6">
    <source>
        <dbReference type="Proteomes" id="UP000177777"/>
    </source>
</evidence>
<dbReference type="Gene3D" id="3.90.79.10">
    <property type="entry name" value="Nucleoside Triphosphate Pyrophosphohydrolase"/>
    <property type="match status" value="1"/>
</dbReference>
<dbReference type="InterPro" id="IPR020084">
    <property type="entry name" value="NUDIX_hydrolase_CS"/>
</dbReference>
<dbReference type="InterPro" id="IPR015797">
    <property type="entry name" value="NUDIX_hydrolase-like_dom_sf"/>
</dbReference>
<proteinExistence type="predicted"/>
<evidence type="ECO:0000256" key="3">
    <source>
        <dbReference type="ARBA" id="ARBA00022842"/>
    </source>
</evidence>
<evidence type="ECO:0000259" key="4">
    <source>
        <dbReference type="PROSITE" id="PS51462"/>
    </source>
</evidence>
<dbReference type="Pfam" id="PF00293">
    <property type="entry name" value="NUDIX"/>
    <property type="match status" value="1"/>
</dbReference>
<evidence type="ECO:0000256" key="1">
    <source>
        <dbReference type="ARBA" id="ARBA00001946"/>
    </source>
</evidence>
<dbReference type="AlphaFoldDB" id="A0A1F6W6R3"/>
<accession>A0A1F6W6R3</accession>
<organism evidence="5 6">
    <name type="scientific">Candidatus Nomurabacteria bacterium RIFCSPHIGHO2_02_FULL_41_18</name>
    <dbReference type="NCBI Taxonomy" id="1801754"/>
    <lineage>
        <taxon>Bacteria</taxon>
        <taxon>Candidatus Nomuraibacteriota</taxon>
    </lineage>
</organism>
<name>A0A1F6W6R3_9BACT</name>
<gene>
    <name evidence="5" type="ORF">A3D42_01070</name>
</gene>
<dbReference type="PANTHER" id="PTHR43046">
    <property type="entry name" value="GDP-MANNOSE MANNOSYL HYDROLASE"/>
    <property type="match status" value="1"/>
</dbReference>
<dbReference type="PROSITE" id="PS51462">
    <property type="entry name" value="NUDIX"/>
    <property type="match status" value="1"/>
</dbReference>
<dbReference type="Proteomes" id="UP000177777">
    <property type="component" value="Unassembled WGS sequence"/>
</dbReference>
<reference evidence="5 6" key="1">
    <citation type="journal article" date="2016" name="Nat. Commun.">
        <title>Thousands of microbial genomes shed light on interconnected biogeochemical processes in an aquifer system.</title>
        <authorList>
            <person name="Anantharaman K."/>
            <person name="Brown C.T."/>
            <person name="Hug L.A."/>
            <person name="Sharon I."/>
            <person name="Castelle C.J."/>
            <person name="Probst A.J."/>
            <person name="Thomas B.C."/>
            <person name="Singh A."/>
            <person name="Wilkins M.J."/>
            <person name="Karaoz U."/>
            <person name="Brodie E.L."/>
            <person name="Williams K.H."/>
            <person name="Hubbard S.S."/>
            <person name="Banfield J.F."/>
        </authorList>
    </citation>
    <scope>NUCLEOTIDE SEQUENCE [LARGE SCALE GENOMIC DNA]</scope>
</reference>
<feature type="domain" description="Nudix hydrolase" evidence="4">
    <location>
        <begin position="46"/>
        <end position="176"/>
    </location>
</feature>
<dbReference type="InterPro" id="IPR000086">
    <property type="entry name" value="NUDIX_hydrolase_dom"/>
</dbReference>
<dbReference type="PANTHER" id="PTHR43046:SF12">
    <property type="entry name" value="GDP-MANNOSE MANNOSYL HYDROLASE"/>
    <property type="match status" value="1"/>
</dbReference>
<evidence type="ECO:0000313" key="5">
    <source>
        <dbReference type="EMBL" id="OGI77571.1"/>
    </source>
</evidence>
<dbReference type="GO" id="GO:0016787">
    <property type="term" value="F:hydrolase activity"/>
    <property type="evidence" value="ECO:0007669"/>
    <property type="project" value="UniProtKB-KW"/>
</dbReference>
<protein>
    <recommendedName>
        <fullName evidence="4">Nudix hydrolase domain-containing protein</fullName>
    </recommendedName>
</protein>
<dbReference type="EMBL" id="MFUE01000013">
    <property type="protein sequence ID" value="OGI77571.1"/>
    <property type="molecule type" value="Genomic_DNA"/>
</dbReference>
<keyword evidence="3" id="KW-0460">Magnesium</keyword>
<dbReference type="STRING" id="1801754.A3D42_01070"/>
<comment type="caution">
    <text evidence="5">The sequence shown here is derived from an EMBL/GenBank/DDBJ whole genome shotgun (WGS) entry which is preliminary data.</text>
</comment>
<dbReference type="CDD" id="cd03424">
    <property type="entry name" value="NUDIX_ADPRase_Nudt5_UGPPase_Nudt14"/>
    <property type="match status" value="1"/>
</dbReference>
<keyword evidence="2" id="KW-0378">Hydrolase</keyword>
<dbReference type="PROSITE" id="PS00893">
    <property type="entry name" value="NUDIX_BOX"/>
    <property type="match status" value="1"/>
</dbReference>
<evidence type="ECO:0000256" key="2">
    <source>
        <dbReference type="ARBA" id="ARBA00022801"/>
    </source>
</evidence>
<dbReference type="SUPFAM" id="SSF55811">
    <property type="entry name" value="Nudix"/>
    <property type="match status" value="1"/>
</dbReference>
<comment type="cofactor">
    <cofactor evidence="1">
        <name>Mg(2+)</name>
        <dbReference type="ChEBI" id="CHEBI:18420"/>
    </cofactor>
</comment>